<keyword evidence="2" id="KW-1185">Reference proteome</keyword>
<dbReference type="Proteomes" id="UP000186817">
    <property type="component" value="Unassembled WGS sequence"/>
</dbReference>
<name>A0A1Q9C357_SYMMI</name>
<sequence length="643" mass="70113">MMVRSWLLVLSAALLCNQSLGKMMIRRALYDDSLCSGAPYMEEFLLSGCTDDGFVEMMCNDTGVSASLHENEDCAGNATSSQFTLYDTCNNEQKLLSCIDMEGYVVASYNRSGCEGQELLVQHILPAGCRATGKIEDGEVITESQHVELINRNLVVKTYAGSSYCAGNHSETGVVELPCGAVCVDGNAHNGLTNNTWYAYRGSCRAGVSGTTLSGRLPSWSFLALLFLMSDVLLTFVQLVPTSKSYGDGTALQTALAEVAKSKSAQYNCSMSIAVRPEGSSDRLVPLGKCDKDGHCRIGHETGAFRLDDQIGPLVDPVLAKMAVKDSKQNFTTVEQVWGKDAAKTTVRELLGMQTNIPDFDTADPEESAISKDPLRAELYRKADHFYEPAELISMPWVAGTKKCKWHLITGKFCYSSTNYILLGLALAQHAGVEHWSDLNQTKFLPEYLQGQILFANKGSPKDNGAVPGYDRTSYNLPPGNVSNHNNWQVEGIFAGWTASNVVATPAQIADLTWEIWGPPSSVAPKELIDQMKPHWLHIYGLGAFNIGLMSSGHFGKLGVAYGHLGATYGYQSIAAFYPELNISVALATNIETQKQVQTPDALCFSYNAVAGLILNKTFRCDFKQLSFYEGLCKCSEQGQVFV</sequence>
<accession>A0A1Q9C357</accession>
<dbReference type="EMBL" id="LSRX01001784">
    <property type="protein sequence ID" value="OLP77353.1"/>
    <property type="molecule type" value="Genomic_DNA"/>
</dbReference>
<dbReference type="InterPro" id="IPR001466">
    <property type="entry name" value="Beta-lactam-related"/>
</dbReference>
<dbReference type="Pfam" id="PF00144">
    <property type="entry name" value="Beta-lactamase"/>
    <property type="match status" value="1"/>
</dbReference>
<evidence type="ECO:0000313" key="2">
    <source>
        <dbReference type="Proteomes" id="UP000186817"/>
    </source>
</evidence>
<gene>
    <name evidence="1" type="ORF">AK812_SmicGene42594</name>
</gene>
<reference evidence="1 2" key="1">
    <citation type="submission" date="2016-02" db="EMBL/GenBank/DDBJ databases">
        <title>Genome analysis of coral dinoflagellate symbionts highlights evolutionary adaptations to a symbiotic lifestyle.</title>
        <authorList>
            <person name="Aranda M."/>
            <person name="Li Y."/>
            <person name="Liew Y.J."/>
            <person name="Baumgarten S."/>
            <person name="Simakov O."/>
            <person name="Wilson M."/>
            <person name="Piel J."/>
            <person name="Ashoor H."/>
            <person name="Bougouffa S."/>
            <person name="Bajic V.B."/>
            <person name="Ryu T."/>
            <person name="Ravasi T."/>
            <person name="Bayer T."/>
            <person name="Micklem G."/>
            <person name="Kim H."/>
            <person name="Bhak J."/>
            <person name="Lajeunesse T.C."/>
            <person name="Voolstra C.R."/>
        </authorList>
    </citation>
    <scope>NUCLEOTIDE SEQUENCE [LARGE SCALE GENOMIC DNA]</scope>
    <source>
        <strain evidence="1 2">CCMP2467</strain>
    </source>
</reference>
<evidence type="ECO:0000313" key="1">
    <source>
        <dbReference type="EMBL" id="OLP77353.1"/>
    </source>
</evidence>
<comment type="caution">
    <text evidence="1">The sequence shown here is derived from an EMBL/GenBank/DDBJ whole genome shotgun (WGS) entry which is preliminary data.</text>
</comment>
<dbReference type="SUPFAM" id="SSF56601">
    <property type="entry name" value="beta-lactamase/transpeptidase-like"/>
    <property type="match status" value="1"/>
</dbReference>
<dbReference type="OMA" id="CRIGHET"/>
<proteinExistence type="predicted"/>
<dbReference type="AlphaFoldDB" id="A0A1Q9C357"/>
<dbReference type="OrthoDB" id="406712at2759"/>
<protein>
    <submittedName>
        <fullName evidence="1">Uncharacterized protein</fullName>
    </submittedName>
</protein>
<dbReference type="Gene3D" id="3.40.710.10">
    <property type="entry name" value="DD-peptidase/beta-lactamase superfamily"/>
    <property type="match status" value="1"/>
</dbReference>
<dbReference type="InterPro" id="IPR012338">
    <property type="entry name" value="Beta-lactam/transpept-like"/>
</dbReference>
<organism evidence="1 2">
    <name type="scientific">Symbiodinium microadriaticum</name>
    <name type="common">Dinoflagellate</name>
    <name type="synonym">Zooxanthella microadriatica</name>
    <dbReference type="NCBI Taxonomy" id="2951"/>
    <lineage>
        <taxon>Eukaryota</taxon>
        <taxon>Sar</taxon>
        <taxon>Alveolata</taxon>
        <taxon>Dinophyceae</taxon>
        <taxon>Suessiales</taxon>
        <taxon>Symbiodiniaceae</taxon>
        <taxon>Symbiodinium</taxon>
    </lineage>
</organism>